<dbReference type="InterPro" id="IPR050272">
    <property type="entry name" value="Isochorismatase-like_hydrls"/>
</dbReference>
<dbReference type="SUPFAM" id="SSF52499">
    <property type="entry name" value="Isochorismatase-like hydrolases"/>
    <property type="match status" value="1"/>
</dbReference>
<dbReference type="EMBL" id="JAMZMM010000011">
    <property type="protein sequence ID" value="MCP2727317.1"/>
    <property type="molecule type" value="Genomic_DNA"/>
</dbReference>
<dbReference type="InterPro" id="IPR036380">
    <property type="entry name" value="Isochorismatase-like_sf"/>
</dbReference>
<dbReference type="Proteomes" id="UP001204953">
    <property type="component" value="Unassembled WGS sequence"/>
</dbReference>
<dbReference type="RefSeq" id="WP_254010135.1">
    <property type="nucleotide sequence ID" value="NZ_JAMZMM010000011.1"/>
</dbReference>
<evidence type="ECO:0000259" key="2">
    <source>
        <dbReference type="Pfam" id="PF00857"/>
    </source>
</evidence>
<accession>A0AAE3GNT9</accession>
<reference evidence="3" key="1">
    <citation type="submission" date="2022-06" db="EMBL/GenBank/DDBJ databases">
        <title>New cyanobacteria of genus Symplocastrum in benthos of Lake Baikal.</title>
        <authorList>
            <person name="Sorokovikova E."/>
            <person name="Tikhonova I."/>
            <person name="Krasnopeev A."/>
            <person name="Evseev P."/>
            <person name="Gladkikh A."/>
            <person name="Belykh O."/>
        </authorList>
    </citation>
    <scope>NUCLEOTIDE SEQUENCE</scope>
    <source>
        <strain evidence="3">BBK-W-15</strain>
    </source>
</reference>
<comment type="caution">
    <text evidence="3">The sequence shown here is derived from an EMBL/GenBank/DDBJ whole genome shotgun (WGS) entry which is preliminary data.</text>
</comment>
<protein>
    <submittedName>
        <fullName evidence="3">Cysteine hydrolase</fullName>
    </submittedName>
</protein>
<evidence type="ECO:0000313" key="3">
    <source>
        <dbReference type="EMBL" id="MCP2727317.1"/>
    </source>
</evidence>
<feature type="domain" description="Isochorismatase-like" evidence="2">
    <location>
        <begin position="3"/>
        <end position="147"/>
    </location>
</feature>
<dbReference type="GO" id="GO:0016787">
    <property type="term" value="F:hydrolase activity"/>
    <property type="evidence" value="ECO:0007669"/>
    <property type="project" value="UniProtKB-KW"/>
</dbReference>
<dbReference type="CDD" id="cd01014">
    <property type="entry name" value="nicotinamidase_related"/>
    <property type="match status" value="1"/>
</dbReference>
<dbReference type="AlphaFoldDB" id="A0AAE3GNT9"/>
<evidence type="ECO:0000256" key="1">
    <source>
        <dbReference type="ARBA" id="ARBA00022801"/>
    </source>
</evidence>
<dbReference type="Pfam" id="PF00857">
    <property type="entry name" value="Isochorismatase"/>
    <property type="match status" value="1"/>
</dbReference>
<gene>
    <name evidence="3" type="ORF">NJ959_02365</name>
</gene>
<dbReference type="InterPro" id="IPR000868">
    <property type="entry name" value="Isochorismatase-like_dom"/>
</dbReference>
<evidence type="ECO:0000313" key="4">
    <source>
        <dbReference type="Proteomes" id="UP001204953"/>
    </source>
</evidence>
<name>A0AAE3GNT9_9CYAN</name>
<keyword evidence="1 3" id="KW-0378">Hydrolase</keyword>
<dbReference type="PANTHER" id="PTHR43540">
    <property type="entry name" value="PEROXYUREIDOACRYLATE/UREIDOACRYLATE AMIDOHYDROLASE-RELATED"/>
    <property type="match status" value="1"/>
</dbReference>
<sequence>MKTALIIVDIQNDYFLQGKWELVGMYPAAQNAKNLLEAFREKGCPIFHIQHVAKDPNAPFFVEGTEGVEIHKLVQPIGNEKVVLKEFANSFRDTSLLDDLHGAGVKRVVICGGMTQNCIDSTTRAAFDLGFECVVVHDACATRNLVFYGHIIPALEVHCAFMAALDFAYAKVVPTISAIALIESN</sequence>
<organism evidence="3 4">
    <name type="scientific">Limnofasciculus baicalensis BBK-W-15</name>
    <dbReference type="NCBI Taxonomy" id="2699891"/>
    <lineage>
        <taxon>Bacteria</taxon>
        <taxon>Bacillati</taxon>
        <taxon>Cyanobacteriota</taxon>
        <taxon>Cyanophyceae</taxon>
        <taxon>Coleofasciculales</taxon>
        <taxon>Coleofasciculaceae</taxon>
        <taxon>Limnofasciculus</taxon>
        <taxon>Limnofasciculus baicalensis</taxon>
    </lineage>
</organism>
<dbReference type="Gene3D" id="3.40.50.850">
    <property type="entry name" value="Isochorismatase-like"/>
    <property type="match status" value="1"/>
</dbReference>
<proteinExistence type="predicted"/>
<keyword evidence="4" id="KW-1185">Reference proteome</keyword>
<dbReference type="PANTHER" id="PTHR43540:SF1">
    <property type="entry name" value="ISOCHORISMATASE HYDROLASE"/>
    <property type="match status" value="1"/>
</dbReference>